<dbReference type="InterPro" id="IPR002885">
    <property type="entry name" value="PPR_rpt"/>
</dbReference>
<evidence type="ECO:0008006" key="4">
    <source>
        <dbReference type="Google" id="ProtNLM"/>
    </source>
</evidence>
<evidence type="ECO:0000256" key="1">
    <source>
        <dbReference type="ARBA" id="ARBA00022737"/>
    </source>
</evidence>
<protein>
    <recommendedName>
        <fullName evidence="4">Pentatricopeptide repeat-containing protein, chloroplastic</fullName>
    </recommendedName>
</protein>
<sequence length="472" mass="50897">MLRASRVVLEAYQTNLTIAAASRSSAWRLALATLQEAIAPDLVSFNSAAAACARAAQWRRALLLLVDLEARSLHADHRTWTPLLAALPWHHALMALAALETREMGNVQTVETACPLPAPFAATLSAAARDRAWATVLALMQRLKQSTEAEVATAKRAEAERARAVGLSAAIKSLVEVSRWPLGLCLVQEAQADLRSRCDSVLVSTCMLACRAGALWQLGLDLLDLLCEAEGKGAKVRTAVCHNSAISACAVAGQWLMALRLLCDAERMEILDMTTCNAAISACDRAHAWQHALQVLGVAEGRRLRADTISCATAISCCASAAEWTVALALFTRDLQPGAFSLSALVAACGAARCWERGLAIWQGWPFKLDLTCHNAALYLLAPVGQWVAALEVLRAMRRACEFRVELWGGFMGLAVAHGFFEHEPNRSISRFHGYTELGSLPGVLRGRGGLASHARALQGRWGAGQAFEFQR</sequence>
<dbReference type="OrthoDB" id="433569at2759"/>
<name>A0A812IGM6_9DINO</name>
<evidence type="ECO:0000313" key="3">
    <source>
        <dbReference type="Proteomes" id="UP000604046"/>
    </source>
</evidence>
<gene>
    <name evidence="2" type="ORF">SNAT2548_LOCUS4221</name>
</gene>
<dbReference type="InterPro" id="IPR011990">
    <property type="entry name" value="TPR-like_helical_dom_sf"/>
</dbReference>
<accession>A0A812IGM6</accession>
<reference evidence="2" key="1">
    <citation type="submission" date="2021-02" db="EMBL/GenBank/DDBJ databases">
        <authorList>
            <person name="Dougan E. K."/>
            <person name="Rhodes N."/>
            <person name="Thang M."/>
            <person name="Chan C."/>
        </authorList>
    </citation>
    <scope>NUCLEOTIDE SEQUENCE</scope>
</reference>
<dbReference type="Proteomes" id="UP000604046">
    <property type="component" value="Unassembled WGS sequence"/>
</dbReference>
<comment type="caution">
    <text evidence="2">The sequence shown here is derived from an EMBL/GenBank/DDBJ whole genome shotgun (WGS) entry which is preliminary data.</text>
</comment>
<dbReference type="Gene3D" id="1.25.40.10">
    <property type="entry name" value="Tetratricopeptide repeat domain"/>
    <property type="match status" value="2"/>
</dbReference>
<keyword evidence="1" id="KW-0677">Repeat</keyword>
<dbReference type="PANTHER" id="PTHR47447">
    <property type="entry name" value="OS03G0856100 PROTEIN"/>
    <property type="match status" value="1"/>
</dbReference>
<dbReference type="Pfam" id="PF01535">
    <property type="entry name" value="PPR"/>
    <property type="match status" value="1"/>
</dbReference>
<organism evidence="2 3">
    <name type="scientific">Symbiodinium natans</name>
    <dbReference type="NCBI Taxonomy" id="878477"/>
    <lineage>
        <taxon>Eukaryota</taxon>
        <taxon>Sar</taxon>
        <taxon>Alveolata</taxon>
        <taxon>Dinophyceae</taxon>
        <taxon>Suessiales</taxon>
        <taxon>Symbiodiniaceae</taxon>
        <taxon>Symbiodinium</taxon>
    </lineage>
</organism>
<evidence type="ECO:0000313" key="2">
    <source>
        <dbReference type="EMBL" id="CAE7034930.1"/>
    </source>
</evidence>
<keyword evidence="3" id="KW-1185">Reference proteome</keyword>
<dbReference type="AlphaFoldDB" id="A0A812IGM6"/>
<dbReference type="EMBL" id="CAJNDS010000258">
    <property type="protein sequence ID" value="CAE7034930.1"/>
    <property type="molecule type" value="Genomic_DNA"/>
</dbReference>
<dbReference type="PANTHER" id="PTHR47447:SF17">
    <property type="entry name" value="OS12G0638900 PROTEIN"/>
    <property type="match status" value="1"/>
</dbReference>
<proteinExistence type="predicted"/>